<organism evidence="7 8">
    <name type="scientific">Acinetobacter rongchengensis</name>
    <dbReference type="NCBI Taxonomy" id="2419601"/>
    <lineage>
        <taxon>Bacteria</taxon>
        <taxon>Pseudomonadati</taxon>
        <taxon>Pseudomonadota</taxon>
        <taxon>Gammaproteobacteria</taxon>
        <taxon>Moraxellales</taxon>
        <taxon>Moraxellaceae</taxon>
        <taxon>Acinetobacter</taxon>
    </lineage>
</organism>
<dbReference type="InterPro" id="IPR040442">
    <property type="entry name" value="Pyrv_kinase-like_dom_sf"/>
</dbReference>
<dbReference type="EMBL" id="RAXT01000007">
    <property type="protein sequence ID" value="RKG39033.1"/>
    <property type="molecule type" value="Genomic_DNA"/>
</dbReference>
<dbReference type="SUPFAM" id="SSF51621">
    <property type="entry name" value="Phosphoenolpyruvate/pyruvate domain"/>
    <property type="match status" value="1"/>
</dbReference>
<evidence type="ECO:0000256" key="1">
    <source>
        <dbReference type="ARBA" id="ARBA00001946"/>
    </source>
</evidence>
<dbReference type="AlphaFoldDB" id="A0A3A8FE68"/>
<feature type="binding site" evidence="5">
    <location>
        <position position="121"/>
    </location>
    <ligand>
        <name>Mg(2+)</name>
        <dbReference type="ChEBI" id="CHEBI:18420"/>
    </ligand>
</feature>
<dbReference type="PIRSF" id="PIRSF015582">
    <property type="entry name" value="Cit_lyase_B"/>
    <property type="match status" value="1"/>
</dbReference>
<dbReference type="GO" id="GO:0016829">
    <property type="term" value="F:lyase activity"/>
    <property type="evidence" value="ECO:0007669"/>
    <property type="project" value="UniProtKB-KW"/>
</dbReference>
<dbReference type="Pfam" id="PF03328">
    <property type="entry name" value="HpcH_HpaI"/>
    <property type="match status" value="1"/>
</dbReference>
<feature type="binding site" evidence="5">
    <location>
        <position position="148"/>
    </location>
    <ligand>
        <name>Mg(2+)</name>
        <dbReference type="ChEBI" id="CHEBI:18420"/>
    </ligand>
</feature>
<keyword evidence="2 5" id="KW-0479">Metal-binding</keyword>
<gene>
    <name evidence="7" type="ORF">D7V20_05620</name>
</gene>
<name>A0A3A8FE68_9GAMM</name>
<keyword evidence="8" id="KW-1185">Reference proteome</keyword>
<evidence type="ECO:0000256" key="4">
    <source>
        <dbReference type="PIRSR" id="PIRSR015582-1"/>
    </source>
</evidence>
<dbReference type="OrthoDB" id="348111at2"/>
<dbReference type="GO" id="GO:0006107">
    <property type="term" value="P:oxaloacetate metabolic process"/>
    <property type="evidence" value="ECO:0007669"/>
    <property type="project" value="TreeGrafter"/>
</dbReference>
<dbReference type="InterPro" id="IPR015813">
    <property type="entry name" value="Pyrv/PenolPyrv_kinase-like_dom"/>
</dbReference>
<dbReference type="RefSeq" id="WP_120383345.1">
    <property type="nucleotide sequence ID" value="NZ_RAXT01000007.1"/>
</dbReference>
<evidence type="ECO:0000313" key="7">
    <source>
        <dbReference type="EMBL" id="RKG39033.1"/>
    </source>
</evidence>
<reference evidence="7 8" key="1">
    <citation type="submission" date="2018-09" db="EMBL/GenBank/DDBJ databases">
        <title>The draft genome of Acinetobacter spp. strains.</title>
        <authorList>
            <person name="Qin J."/>
            <person name="Feng Y."/>
            <person name="Zong Z."/>
        </authorList>
    </citation>
    <scope>NUCLEOTIDE SEQUENCE [LARGE SCALE GENOMIC DNA]</scope>
    <source>
        <strain evidence="7 8">WCHAc060115</strain>
    </source>
</reference>
<keyword evidence="7" id="KW-0456">Lyase</keyword>
<dbReference type="InterPro" id="IPR005000">
    <property type="entry name" value="Aldolase/citrate-lyase_domain"/>
</dbReference>
<feature type="domain" description="HpcH/HpaI aldolase/citrate lyase" evidence="6">
    <location>
        <begin position="7"/>
        <end position="216"/>
    </location>
</feature>
<protein>
    <submittedName>
        <fullName evidence="7">CoA ester lyase</fullName>
    </submittedName>
</protein>
<evidence type="ECO:0000313" key="8">
    <source>
        <dbReference type="Proteomes" id="UP000280405"/>
    </source>
</evidence>
<dbReference type="PANTHER" id="PTHR32308">
    <property type="entry name" value="LYASE BETA SUBUNIT, PUTATIVE (AFU_ORTHOLOGUE AFUA_4G13030)-RELATED"/>
    <property type="match status" value="1"/>
</dbReference>
<dbReference type="Gene3D" id="3.20.20.60">
    <property type="entry name" value="Phosphoenolpyruvate-binding domains"/>
    <property type="match status" value="1"/>
</dbReference>
<sequence length="281" mass="30849">MNVLLPRSWLYVPGNKSDLVKKASNGSADAIVIDFEDAVLTADKPVARSQLIHHVELLKAQNKLIAVRVNGPKELLDQDLEVLRTCVPDYLILPKVESPSQIQYVVDQMKGFDTRIIGLIESPIGVLNAPLIAQSHKNLVALSIGSEDLSFEMQMQPCWDSLYVSSMQVNIACKAAGILCIGYIGSIAEFRELDRFKLSVERSAPLGFLGGFAIHPAQVAILNEVFTPSGTEIELARRIVKEFSAAQNESKGAIAVDGKMVDLPVARRAQQLLERFGHLFD</sequence>
<dbReference type="GO" id="GO:0000287">
    <property type="term" value="F:magnesium ion binding"/>
    <property type="evidence" value="ECO:0007669"/>
    <property type="project" value="TreeGrafter"/>
</dbReference>
<dbReference type="PANTHER" id="PTHR32308:SF10">
    <property type="entry name" value="CITRATE LYASE SUBUNIT BETA"/>
    <property type="match status" value="1"/>
</dbReference>
<evidence type="ECO:0000256" key="2">
    <source>
        <dbReference type="ARBA" id="ARBA00022723"/>
    </source>
</evidence>
<dbReference type="InterPro" id="IPR011206">
    <property type="entry name" value="Citrate_lyase_beta/mcl1/mcl2"/>
</dbReference>
<evidence type="ECO:0000259" key="6">
    <source>
        <dbReference type="Pfam" id="PF03328"/>
    </source>
</evidence>
<evidence type="ECO:0000256" key="5">
    <source>
        <dbReference type="PIRSR" id="PIRSR015582-2"/>
    </source>
</evidence>
<dbReference type="Proteomes" id="UP000280405">
    <property type="component" value="Unassembled WGS sequence"/>
</dbReference>
<comment type="caution">
    <text evidence="7">The sequence shown here is derived from an EMBL/GenBank/DDBJ whole genome shotgun (WGS) entry which is preliminary data.</text>
</comment>
<accession>A0A3A8FE68</accession>
<feature type="binding site" evidence="4">
    <location>
        <position position="68"/>
    </location>
    <ligand>
        <name>substrate</name>
    </ligand>
</feature>
<keyword evidence="3 5" id="KW-0460">Magnesium</keyword>
<comment type="cofactor">
    <cofactor evidence="1">
        <name>Mg(2+)</name>
        <dbReference type="ChEBI" id="CHEBI:18420"/>
    </cofactor>
</comment>
<evidence type="ECO:0000256" key="3">
    <source>
        <dbReference type="ARBA" id="ARBA00022842"/>
    </source>
</evidence>
<proteinExistence type="predicted"/>
<feature type="binding site" evidence="4">
    <location>
        <position position="121"/>
    </location>
    <ligand>
        <name>substrate</name>
    </ligand>
</feature>